<dbReference type="InterPro" id="IPR037185">
    <property type="entry name" value="EmrE-like"/>
</dbReference>
<keyword evidence="2 5" id="KW-0812">Transmembrane</keyword>
<gene>
    <name evidence="7" type="ORF">METZ01_LOCUS257618</name>
</gene>
<dbReference type="AlphaFoldDB" id="A0A382IXZ2"/>
<feature type="transmembrane region" description="Helical" evidence="5">
    <location>
        <begin position="6"/>
        <end position="26"/>
    </location>
</feature>
<name>A0A382IXZ2_9ZZZZ</name>
<feature type="transmembrane region" description="Helical" evidence="5">
    <location>
        <begin position="124"/>
        <end position="143"/>
    </location>
</feature>
<feature type="domain" description="EamA" evidence="6">
    <location>
        <begin position="157"/>
        <end position="290"/>
    </location>
</feature>
<dbReference type="EMBL" id="UINC01070537">
    <property type="protein sequence ID" value="SVC04764.1"/>
    <property type="molecule type" value="Genomic_DNA"/>
</dbReference>
<evidence type="ECO:0000256" key="2">
    <source>
        <dbReference type="ARBA" id="ARBA00022692"/>
    </source>
</evidence>
<feature type="domain" description="EamA" evidence="6">
    <location>
        <begin position="10"/>
        <end position="141"/>
    </location>
</feature>
<feature type="transmembrane region" description="Helical" evidence="5">
    <location>
        <begin position="214"/>
        <end position="235"/>
    </location>
</feature>
<keyword evidence="3 5" id="KW-1133">Transmembrane helix</keyword>
<organism evidence="7">
    <name type="scientific">marine metagenome</name>
    <dbReference type="NCBI Taxonomy" id="408172"/>
    <lineage>
        <taxon>unclassified sequences</taxon>
        <taxon>metagenomes</taxon>
        <taxon>ecological metagenomes</taxon>
    </lineage>
</organism>
<feature type="transmembrane region" description="Helical" evidence="5">
    <location>
        <begin position="150"/>
        <end position="171"/>
    </location>
</feature>
<dbReference type="InterPro" id="IPR050638">
    <property type="entry name" value="AA-Vitamin_Transporters"/>
</dbReference>
<evidence type="ECO:0000259" key="6">
    <source>
        <dbReference type="Pfam" id="PF00892"/>
    </source>
</evidence>
<feature type="transmembrane region" description="Helical" evidence="5">
    <location>
        <begin position="247"/>
        <end position="266"/>
    </location>
</feature>
<accession>A0A382IXZ2</accession>
<evidence type="ECO:0000256" key="3">
    <source>
        <dbReference type="ARBA" id="ARBA00022989"/>
    </source>
</evidence>
<comment type="subcellular location">
    <subcellularLocation>
        <location evidence="1">Membrane</location>
        <topology evidence="1">Multi-pass membrane protein</topology>
    </subcellularLocation>
</comment>
<dbReference type="SUPFAM" id="SSF103481">
    <property type="entry name" value="Multidrug resistance efflux transporter EmrE"/>
    <property type="match status" value="2"/>
</dbReference>
<evidence type="ECO:0000256" key="5">
    <source>
        <dbReference type="SAM" id="Phobius"/>
    </source>
</evidence>
<feature type="transmembrane region" description="Helical" evidence="5">
    <location>
        <begin position="38"/>
        <end position="58"/>
    </location>
</feature>
<proteinExistence type="predicted"/>
<feature type="transmembrane region" description="Helical" evidence="5">
    <location>
        <begin position="94"/>
        <end position="118"/>
    </location>
</feature>
<reference evidence="7" key="1">
    <citation type="submission" date="2018-05" db="EMBL/GenBank/DDBJ databases">
        <authorList>
            <person name="Lanie J.A."/>
            <person name="Ng W.-L."/>
            <person name="Kazmierczak K.M."/>
            <person name="Andrzejewski T.M."/>
            <person name="Davidsen T.M."/>
            <person name="Wayne K.J."/>
            <person name="Tettelin H."/>
            <person name="Glass J.I."/>
            <person name="Rusch D."/>
            <person name="Podicherti R."/>
            <person name="Tsui H.-C.T."/>
            <person name="Winkler M.E."/>
        </authorList>
    </citation>
    <scope>NUCLEOTIDE SEQUENCE</scope>
</reference>
<dbReference type="Pfam" id="PF00892">
    <property type="entry name" value="EamA"/>
    <property type="match status" value="2"/>
</dbReference>
<evidence type="ECO:0000256" key="4">
    <source>
        <dbReference type="ARBA" id="ARBA00023136"/>
    </source>
</evidence>
<dbReference type="InterPro" id="IPR000620">
    <property type="entry name" value="EamA_dom"/>
</dbReference>
<feature type="non-terminal residue" evidence="7">
    <location>
        <position position="1"/>
    </location>
</feature>
<evidence type="ECO:0000313" key="7">
    <source>
        <dbReference type="EMBL" id="SVC04764.1"/>
    </source>
</evidence>
<dbReference type="GO" id="GO:0016020">
    <property type="term" value="C:membrane"/>
    <property type="evidence" value="ECO:0007669"/>
    <property type="project" value="UniProtKB-SubCell"/>
</dbReference>
<feature type="transmembrane region" description="Helical" evidence="5">
    <location>
        <begin position="64"/>
        <end position="82"/>
    </location>
</feature>
<feature type="transmembrane region" description="Helical" evidence="5">
    <location>
        <begin position="183"/>
        <end position="202"/>
    </location>
</feature>
<evidence type="ECO:0000256" key="1">
    <source>
        <dbReference type="ARBA" id="ARBA00004141"/>
    </source>
</evidence>
<keyword evidence="4 5" id="KW-0472">Membrane</keyword>
<dbReference type="PANTHER" id="PTHR32322">
    <property type="entry name" value="INNER MEMBRANE TRANSPORTER"/>
    <property type="match status" value="1"/>
</dbReference>
<protein>
    <recommendedName>
        <fullName evidence="6">EamA domain-containing protein</fullName>
    </recommendedName>
</protein>
<dbReference type="PANTHER" id="PTHR32322:SF2">
    <property type="entry name" value="EAMA DOMAIN-CONTAINING PROTEIN"/>
    <property type="match status" value="1"/>
</dbReference>
<sequence>VTQDIFPSPAVLALCSALLFAVGVQVHNLGLRYTDSRTGTLISILASALFYWSLSPWFLQRSYWLTSAVVLFIVIGLFRPFLSANLALAGIRHLGPTLSSTLASTAPLFGALFAVLILDESMTPALLVGTVAIVSGIVILTYRGNTPSSWPVWALGLPIGAAVLRALAHALTKLGLNVVPDPLFAGLVGYTVSLGVALIAGSGKTDRFFTHLKWTPGLLWFFLGGLINGVSIWSLNTALQTGTVVSVVPIVAVSPVLSFFLGYFVFRRETFTFRIIITMLLVVPGVVMIASAN</sequence>
<feature type="transmembrane region" description="Helical" evidence="5">
    <location>
        <begin position="273"/>
        <end position="292"/>
    </location>
</feature>